<feature type="compositionally biased region" description="Basic and acidic residues" evidence="8">
    <location>
        <begin position="361"/>
        <end position="371"/>
    </location>
</feature>
<keyword evidence="5 7" id="KW-0456">Lyase</keyword>
<protein>
    <recommendedName>
        <fullName evidence="7">Endolytic murein transglycosylase</fullName>
        <ecNumber evidence="7">4.2.2.29</ecNumber>
    </recommendedName>
    <alternativeName>
        <fullName evidence="7">Peptidoglycan lytic transglycosylase</fullName>
    </alternativeName>
    <alternativeName>
        <fullName evidence="7">Peptidoglycan polymerization terminase</fullName>
    </alternativeName>
</protein>
<feature type="compositionally biased region" description="Basic residues" evidence="8">
    <location>
        <begin position="21"/>
        <end position="30"/>
    </location>
</feature>
<evidence type="ECO:0000256" key="1">
    <source>
        <dbReference type="ARBA" id="ARBA00022475"/>
    </source>
</evidence>
<keyword evidence="2 7" id="KW-0812">Transmembrane</keyword>
<comment type="subcellular location">
    <subcellularLocation>
        <location evidence="7">Cell membrane</location>
        <topology evidence="7">Single-pass membrane protein</topology>
    </subcellularLocation>
</comment>
<name>A0A560WAX9_9MICO</name>
<dbReference type="EMBL" id="VIUW01000003">
    <property type="protein sequence ID" value="TWD14680.1"/>
    <property type="molecule type" value="Genomic_DNA"/>
</dbReference>
<reference evidence="9 10" key="1">
    <citation type="submission" date="2019-06" db="EMBL/GenBank/DDBJ databases">
        <title>Sequencing the genomes of 1000 actinobacteria strains.</title>
        <authorList>
            <person name="Klenk H.-P."/>
        </authorList>
    </citation>
    <scope>NUCLEOTIDE SEQUENCE [LARGE SCALE GENOMIC DNA]</scope>
    <source>
        <strain evidence="9 10">DSM 18935</strain>
    </source>
</reference>
<dbReference type="InterPro" id="IPR003770">
    <property type="entry name" value="MLTG-like"/>
</dbReference>
<comment type="caution">
    <text evidence="9">The sequence shown here is derived from an EMBL/GenBank/DDBJ whole genome shotgun (WGS) entry which is preliminary data.</text>
</comment>
<evidence type="ECO:0000256" key="4">
    <source>
        <dbReference type="ARBA" id="ARBA00023136"/>
    </source>
</evidence>
<feature type="compositionally biased region" description="Basic and acidic residues" evidence="8">
    <location>
        <begin position="1"/>
        <end position="15"/>
    </location>
</feature>
<dbReference type="NCBIfam" id="TIGR00247">
    <property type="entry name" value="endolytic transglycosylase MltG"/>
    <property type="match status" value="1"/>
</dbReference>
<keyword evidence="3 7" id="KW-1133">Transmembrane helix</keyword>
<feature type="site" description="Important for catalytic activity" evidence="7">
    <location>
        <position position="253"/>
    </location>
</feature>
<feature type="region of interest" description="Disordered" evidence="8">
    <location>
        <begin position="1"/>
        <end position="30"/>
    </location>
</feature>
<evidence type="ECO:0000256" key="8">
    <source>
        <dbReference type="SAM" id="MobiDB-lite"/>
    </source>
</evidence>
<dbReference type="HAMAP" id="MF_02065">
    <property type="entry name" value="MltG"/>
    <property type="match status" value="1"/>
</dbReference>
<gene>
    <name evidence="7" type="primary">mltG</name>
    <name evidence="9" type="ORF">FB557_2102</name>
</gene>
<keyword evidence="1 7" id="KW-1003">Cell membrane</keyword>
<feature type="transmembrane region" description="Helical" evidence="7">
    <location>
        <begin position="36"/>
        <end position="57"/>
    </location>
</feature>
<dbReference type="GO" id="GO:0071555">
    <property type="term" value="P:cell wall organization"/>
    <property type="evidence" value="ECO:0007669"/>
    <property type="project" value="UniProtKB-KW"/>
</dbReference>
<dbReference type="Proteomes" id="UP000315628">
    <property type="component" value="Unassembled WGS sequence"/>
</dbReference>
<evidence type="ECO:0000256" key="2">
    <source>
        <dbReference type="ARBA" id="ARBA00022692"/>
    </source>
</evidence>
<evidence type="ECO:0000256" key="3">
    <source>
        <dbReference type="ARBA" id="ARBA00022989"/>
    </source>
</evidence>
<keyword evidence="4 7" id="KW-0472">Membrane</keyword>
<dbReference type="GO" id="GO:0009252">
    <property type="term" value="P:peptidoglycan biosynthetic process"/>
    <property type="evidence" value="ECO:0007669"/>
    <property type="project" value="UniProtKB-UniRule"/>
</dbReference>
<dbReference type="Gene3D" id="3.30.1490.480">
    <property type="entry name" value="Endolytic murein transglycosylase"/>
    <property type="match status" value="1"/>
</dbReference>
<evidence type="ECO:0000256" key="6">
    <source>
        <dbReference type="ARBA" id="ARBA00023316"/>
    </source>
</evidence>
<dbReference type="Pfam" id="PF02618">
    <property type="entry name" value="YceG"/>
    <property type="match status" value="1"/>
</dbReference>
<dbReference type="EC" id="4.2.2.29" evidence="7"/>
<accession>A0A560WAX9</accession>
<dbReference type="PANTHER" id="PTHR30518:SF2">
    <property type="entry name" value="ENDOLYTIC MUREIN TRANSGLYCOSYLASE"/>
    <property type="match status" value="1"/>
</dbReference>
<organism evidence="9 10">
    <name type="scientific">Marihabitans asiaticum</name>
    <dbReference type="NCBI Taxonomy" id="415218"/>
    <lineage>
        <taxon>Bacteria</taxon>
        <taxon>Bacillati</taxon>
        <taxon>Actinomycetota</taxon>
        <taxon>Actinomycetes</taxon>
        <taxon>Micrococcales</taxon>
        <taxon>Intrasporangiaceae</taxon>
        <taxon>Marihabitans</taxon>
    </lineage>
</organism>
<proteinExistence type="inferred from homology"/>
<sequence>MNAHLEDDIFDDHRPPPSSRRERRVHGPSPKRGRTVVAVVIAAVLVLAAVVFAFGSLRSLIPSGGEDYADYEGPGSGQVEVTVEEGQSGSDIASTLTDAGVVASAGAFIQEANADPDKAAKIQPGVYQLKEEMKASDAFAWLADNANRIAEGLTIQEGLWRSEIYQKLSESTEIPVEDYEAAESSDELELPAEADGKVEGWLFPSTYEFEKDATAVQQLNTMIGKTVEELEKIGLPREDWERTLTVASIVEGESGAADRGKVARVVENRLEQTDGPTVGKLQMDSTVHYIYQERGKAGTTDEMRADQSPYNTYVHQGLPPGPINNPGAAAIEAAADPEEGDWLFFVTVDPSSGETKFTASPEEHEQNRQEFEQWCSENQDSC</sequence>
<evidence type="ECO:0000256" key="5">
    <source>
        <dbReference type="ARBA" id="ARBA00023239"/>
    </source>
</evidence>
<dbReference type="RefSeq" id="WP_144857525.1">
    <property type="nucleotide sequence ID" value="NZ_BAAAYT010000002.1"/>
</dbReference>
<comment type="function">
    <text evidence="7">Functions as a peptidoglycan terminase that cleaves nascent peptidoglycan strands endolytically to terminate their elongation.</text>
</comment>
<feature type="region of interest" description="Disordered" evidence="8">
    <location>
        <begin position="351"/>
        <end position="382"/>
    </location>
</feature>
<dbReference type="AlphaFoldDB" id="A0A560WAX9"/>
<evidence type="ECO:0000313" key="9">
    <source>
        <dbReference type="EMBL" id="TWD14680.1"/>
    </source>
</evidence>
<comment type="similarity">
    <text evidence="7">Belongs to the transglycosylase MltG family.</text>
</comment>
<keyword evidence="6 7" id="KW-0961">Cell wall biogenesis/degradation</keyword>
<dbReference type="PANTHER" id="PTHR30518">
    <property type="entry name" value="ENDOLYTIC MUREIN TRANSGLYCOSYLASE"/>
    <property type="match status" value="1"/>
</dbReference>
<comment type="catalytic activity">
    <reaction evidence="7">
        <text>a peptidoglycan chain = a peptidoglycan chain with N-acetyl-1,6-anhydromuramyl-[peptide] at the reducing end + a peptidoglycan chain with N-acetylglucosamine at the non-reducing end.</text>
        <dbReference type="EC" id="4.2.2.29"/>
    </reaction>
</comment>
<dbReference type="GO" id="GO:0005886">
    <property type="term" value="C:plasma membrane"/>
    <property type="evidence" value="ECO:0007669"/>
    <property type="project" value="UniProtKB-SubCell"/>
</dbReference>
<dbReference type="GO" id="GO:0008932">
    <property type="term" value="F:lytic endotransglycosylase activity"/>
    <property type="evidence" value="ECO:0007669"/>
    <property type="project" value="UniProtKB-UniRule"/>
</dbReference>
<dbReference type="OrthoDB" id="9814591at2"/>
<keyword evidence="10" id="KW-1185">Reference proteome</keyword>
<evidence type="ECO:0000256" key="7">
    <source>
        <dbReference type="HAMAP-Rule" id="MF_02065"/>
    </source>
</evidence>
<evidence type="ECO:0000313" key="10">
    <source>
        <dbReference type="Proteomes" id="UP000315628"/>
    </source>
</evidence>